<dbReference type="InterPro" id="IPR011006">
    <property type="entry name" value="CheY-like_superfamily"/>
</dbReference>
<evidence type="ECO:0000256" key="8">
    <source>
        <dbReference type="ARBA" id="ARBA00023012"/>
    </source>
</evidence>
<dbReference type="InterPro" id="IPR002078">
    <property type="entry name" value="Sigma_54_int"/>
</dbReference>
<dbReference type="Gene3D" id="1.10.10.60">
    <property type="entry name" value="Homeodomain-like"/>
    <property type="match status" value="1"/>
</dbReference>
<feature type="domain" description="Response regulatory" evidence="19">
    <location>
        <begin position="3"/>
        <end position="117"/>
    </location>
</feature>
<dbReference type="PROSITE" id="PS50110">
    <property type="entry name" value="RESPONSE_REGULATORY"/>
    <property type="match status" value="1"/>
</dbReference>
<dbReference type="AlphaFoldDB" id="A0A225DQ07"/>
<dbReference type="Proteomes" id="UP000214646">
    <property type="component" value="Unassembled WGS sequence"/>
</dbReference>
<dbReference type="CDD" id="cd00009">
    <property type="entry name" value="AAA"/>
    <property type="match status" value="1"/>
</dbReference>
<name>A0A225DQ07_9BACT</name>
<proteinExistence type="predicted"/>
<keyword evidence="12" id="KW-0804">Transcription</keyword>
<dbReference type="InterPro" id="IPR025662">
    <property type="entry name" value="Sigma_54_int_dom_ATP-bd_1"/>
</dbReference>
<reference evidence="21" key="1">
    <citation type="submission" date="2017-06" db="EMBL/GenBank/DDBJ databases">
        <title>Genome analysis of Fimbriiglobus ruber SP5, the first member of the order Planctomycetales with confirmed chitinolytic capability.</title>
        <authorList>
            <person name="Ravin N.V."/>
            <person name="Rakitin A.L."/>
            <person name="Ivanova A.A."/>
            <person name="Beletsky A.V."/>
            <person name="Kulichevskaya I.S."/>
            <person name="Mardanov A.V."/>
            <person name="Dedysh S.N."/>
        </authorList>
    </citation>
    <scope>NUCLEOTIDE SEQUENCE [LARGE SCALE GENOMIC DNA]</scope>
    <source>
        <strain evidence="21">SP5</strain>
    </source>
</reference>
<evidence type="ECO:0000256" key="9">
    <source>
        <dbReference type="ARBA" id="ARBA00023015"/>
    </source>
</evidence>
<protein>
    <recommendedName>
        <fullName evidence="2">DNA-binding transcriptional regulator NtrC</fullName>
    </recommendedName>
    <alternativeName>
        <fullName evidence="14">Nitrogen regulation protein NR(I)</fullName>
    </alternativeName>
    <alternativeName>
        <fullName evidence="15">Nitrogen regulator I</fullName>
    </alternativeName>
</protein>
<dbReference type="PROSITE" id="PS50045">
    <property type="entry name" value="SIGMA54_INTERACT_4"/>
    <property type="match status" value="1"/>
</dbReference>
<dbReference type="Gene3D" id="1.10.8.60">
    <property type="match status" value="1"/>
</dbReference>
<dbReference type="GO" id="GO:0005524">
    <property type="term" value="F:ATP binding"/>
    <property type="evidence" value="ECO:0007669"/>
    <property type="project" value="UniProtKB-KW"/>
</dbReference>
<dbReference type="GO" id="GO:0006355">
    <property type="term" value="P:regulation of DNA-templated transcription"/>
    <property type="evidence" value="ECO:0007669"/>
    <property type="project" value="InterPro"/>
</dbReference>
<dbReference type="SUPFAM" id="SSF46689">
    <property type="entry name" value="Homeodomain-like"/>
    <property type="match status" value="1"/>
</dbReference>
<keyword evidence="4" id="KW-0678">Repressor</keyword>
<dbReference type="SMART" id="SM00448">
    <property type="entry name" value="REC"/>
    <property type="match status" value="1"/>
</dbReference>
<evidence type="ECO:0000256" key="14">
    <source>
        <dbReference type="ARBA" id="ARBA00029881"/>
    </source>
</evidence>
<keyword evidence="13" id="KW-0535">Nitrogen fixation</keyword>
<keyword evidence="5 16" id="KW-0597">Phosphoprotein</keyword>
<dbReference type="Gene3D" id="3.40.50.2300">
    <property type="match status" value="1"/>
</dbReference>
<dbReference type="GO" id="GO:0043565">
    <property type="term" value="F:sequence-specific DNA binding"/>
    <property type="evidence" value="ECO:0007669"/>
    <property type="project" value="InterPro"/>
</dbReference>
<dbReference type="SUPFAM" id="SSF52540">
    <property type="entry name" value="P-loop containing nucleoside triphosphate hydrolases"/>
    <property type="match status" value="1"/>
</dbReference>
<dbReference type="Pfam" id="PF00158">
    <property type="entry name" value="Sigma54_activat"/>
    <property type="match status" value="1"/>
</dbReference>
<evidence type="ECO:0000256" key="10">
    <source>
        <dbReference type="ARBA" id="ARBA00023125"/>
    </source>
</evidence>
<evidence type="ECO:0000256" key="4">
    <source>
        <dbReference type="ARBA" id="ARBA00022491"/>
    </source>
</evidence>
<evidence type="ECO:0000256" key="3">
    <source>
        <dbReference type="ARBA" id="ARBA00022490"/>
    </source>
</evidence>
<keyword evidence="6" id="KW-0547">Nucleotide-binding</keyword>
<dbReference type="SMART" id="SM00382">
    <property type="entry name" value="AAA"/>
    <property type="match status" value="1"/>
</dbReference>
<keyword evidence="7" id="KW-0067">ATP-binding</keyword>
<keyword evidence="8" id="KW-0902">Two-component regulatory system</keyword>
<dbReference type="GO" id="GO:0000160">
    <property type="term" value="P:phosphorelay signal transduction system"/>
    <property type="evidence" value="ECO:0007669"/>
    <property type="project" value="UniProtKB-KW"/>
</dbReference>
<evidence type="ECO:0000256" key="17">
    <source>
        <dbReference type="SAM" id="MobiDB-lite"/>
    </source>
</evidence>
<evidence type="ECO:0000256" key="11">
    <source>
        <dbReference type="ARBA" id="ARBA00023159"/>
    </source>
</evidence>
<dbReference type="Pfam" id="PF02954">
    <property type="entry name" value="HTH_8"/>
    <property type="match status" value="1"/>
</dbReference>
<dbReference type="InterPro" id="IPR002197">
    <property type="entry name" value="HTH_Fis"/>
</dbReference>
<keyword evidence="11" id="KW-0010">Activator</keyword>
<evidence type="ECO:0000259" key="18">
    <source>
        <dbReference type="PROSITE" id="PS50045"/>
    </source>
</evidence>
<dbReference type="InterPro" id="IPR009057">
    <property type="entry name" value="Homeodomain-like_sf"/>
</dbReference>
<evidence type="ECO:0000313" key="20">
    <source>
        <dbReference type="EMBL" id="OWK41684.1"/>
    </source>
</evidence>
<dbReference type="Pfam" id="PF25601">
    <property type="entry name" value="AAA_lid_14"/>
    <property type="match status" value="1"/>
</dbReference>
<dbReference type="OrthoDB" id="9803970at2"/>
<dbReference type="InterPro" id="IPR025943">
    <property type="entry name" value="Sigma_54_int_dom_ATP-bd_2"/>
</dbReference>
<feature type="region of interest" description="Disordered" evidence="17">
    <location>
        <begin position="379"/>
        <end position="399"/>
    </location>
</feature>
<dbReference type="Gene3D" id="3.40.50.300">
    <property type="entry name" value="P-loop containing nucleotide triphosphate hydrolases"/>
    <property type="match status" value="1"/>
</dbReference>
<evidence type="ECO:0000256" key="13">
    <source>
        <dbReference type="ARBA" id="ARBA00023231"/>
    </source>
</evidence>
<dbReference type="InterPro" id="IPR058031">
    <property type="entry name" value="AAA_lid_NorR"/>
</dbReference>
<dbReference type="GO" id="GO:0005737">
    <property type="term" value="C:cytoplasm"/>
    <property type="evidence" value="ECO:0007669"/>
    <property type="project" value="UniProtKB-SubCell"/>
</dbReference>
<keyword evidence="21" id="KW-1185">Reference proteome</keyword>
<dbReference type="PANTHER" id="PTHR32071:SF95">
    <property type="entry name" value="DNA-BINDING TRANSCRIPTIONAL REGULATOR NTRC"/>
    <property type="match status" value="1"/>
</dbReference>
<dbReference type="InterPro" id="IPR001789">
    <property type="entry name" value="Sig_transdc_resp-reg_receiver"/>
</dbReference>
<evidence type="ECO:0000256" key="12">
    <source>
        <dbReference type="ARBA" id="ARBA00023163"/>
    </source>
</evidence>
<dbReference type="PRINTS" id="PR01590">
    <property type="entry name" value="HTHFIS"/>
</dbReference>
<dbReference type="PROSITE" id="PS00676">
    <property type="entry name" value="SIGMA54_INTERACT_2"/>
    <property type="match status" value="1"/>
</dbReference>
<dbReference type="Pfam" id="PF00072">
    <property type="entry name" value="Response_reg"/>
    <property type="match status" value="1"/>
</dbReference>
<comment type="caution">
    <text evidence="20">The sequence shown here is derived from an EMBL/GenBank/DDBJ whole genome shotgun (WGS) entry which is preliminary data.</text>
</comment>
<comment type="subcellular location">
    <subcellularLocation>
        <location evidence="1">Cytoplasm</location>
    </subcellularLocation>
</comment>
<evidence type="ECO:0000259" key="19">
    <source>
        <dbReference type="PROSITE" id="PS50110"/>
    </source>
</evidence>
<dbReference type="RefSeq" id="WP_088254958.1">
    <property type="nucleotide sequence ID" value="NZ_NIDE01000005.1"/>
</dbReference>
<dbReference type="FunFam" id="3.40.50.300:FF:000006">
    <property type="entry name" value="DNA-binding transcriptional regulator NtrC"/>
    <property type="match status" value="1"/>
</dbReference>
<evidence type="ECO:0000313" key="21">
    <source>
        <dbReference type="Proteomes" id="UP000214646"/>
    </source>
</evidence>
<dbReference type="PANTHER" id="PTHR32071">
    <property type="entry name" value="TRANSCRIPTIONAL REGULATORY PROTEIN"/>
    <property type="match status" value="1"/>
</dbReference>
<evidence type="ECO:0000256" key="7">
    <source>
        <dbReference type="ARBA" id="ARBA00022840"/>
    </source>
</evidence>
<dbReference type="PROSITE" id="PS00675">
    <property type="entry name" value="SIGMA54_INTERACT_1"/>
    <property type="match status" value="1"/>
</dbReference>
<gene>
    <name evidence="20" type="ORF">FRUB_03762</name>
</gene>
<evidence type="ECO:0000256" key="16">
    <source>
        <dbReference type="PROSITE-ProRule" id="PRU00169"/>
    </source>
</evidence>
<evidence type="ECO:0000256" key="5">
    <source>
        <dbReference type="ARBA" id="ARBA00022553"/>
    </source>
</evidence>
<keyword evidence="9" id="KW-0805">Transcription regulation</keyword>
<dbReference type="InterPro" id="IPR027417">
    <property type="entry name" value="P-loop_NTPase"/>
</dbReference>
<dbReference type="EMBL" id="NIDE01000005">
    <property type="protein sequence ID" value="OWK41684.1"/>
    <property type="molecule type" value="Genomic_DNA"/>
</dbReference>
<dbReference type="InterPro" id="IPR003593">
    <property type="entry name" value="AAA+_ATPase"/>
</dbReference>
<feature type="modified residue" description="4-aspartylphosphate" evidence="16">
    <location>
        <position position="52"/>
    </location>
</feature>
<keyword evidence="10" id="KW-0238">DNA-binding</keyword>
<evidence type="ECO:0000256" key="15">
    <source>
        <dbReference type="ARBA" id="ARBA00031910"/>
    </source>
</evidence>
<evidence type="ECO:0000256" key="2">
    <source>
        <dbReference type="ARBA" id="ARBA00019059"/>
    </source>
</evidence>
<organism evidence="20 21">
    <name type="scientific">Fimbriiglobus ruber</name>
    <dbReference type="NCBI Taxonomy" id="1908690"/>
    <lineage>
        <taxon>Bacteria</taxon>
        <taxon>Pseudomonadati</taxon>
        <taxon>Planctomycetota</taxon>
        <taxon>Planctomycetia</taxon>
        <taxon>Gemmatales</taxon>
        <taxon>Gemmataceae</taxon>
        <taxon>Fimbriiglobus</taxon>
    </lineage>
</organism>
<evidence type="ECO:0000256" key="6">
    <source>
        <dbReference type="ARBA" id="ARBA00022741"/>
    </source>
</evidence>
<evidence type="ECO:0000256" key="1">
    <source>
        <dbReference type="ARBA" id="ARBA00004496"/>
    </source>
</evidence>
<keyword evidence="3" id="KW-0963">Cytoplasm</keyword>
<sequence length="484" mass="53574">MPKLLVVDDEPVICQSFTWVFSSPDVEVVTAGTLADGWRKVEECRPDVVVLDYQLPDGSGIDLFDRIRAADPRLPVIFLTAHGTTDTAIETMKRGAFDYLAKPFDLEQMSGLLERAFEAARLVREPGGPAAEVRADLIVGRSPALREISKQIGRVAPLDVTVLILGESGTGKELVARAIYQHSRRADKPFHVINCAAIPEGLVESELFGHERGAFTGAGRRQIGRFEQANGGTLFLDEIGDMPLAVQAKVLRLLQDQTFERVGGRESISTRVRVLAATNHDLENLIAGGRFRNDLYYRLKEVTLRLPPLRDRLEDLPDLAHHLLAQFVRETGRDVSGFDPDVLEMFQRYSWPGNIRELRGVIKEAVLKTTGRVILPEFLPPGFTSQTGEPSAPPAPNGAERPVEFDLAGNIEAMLQAGEKGMYARVVGEVERELITRVLRHTRGHQGQACTQLGIDRKTLRNKLRDLGITLDKVVTDRADPSDD</sequence>
<accession>A0A225DQ07</accession>
<feature type="domain" description="Sigma-54 factor interaction" evidence="18">
    <location>
        <begin position="138"/>
        <end position="367"/>
    </location>
</feature>
<dbReference type="SUPFAM" id="SSF52172">
    <property type="entry name" value="CheY-like"/>
    <property type="match status" value="1"/>
</dbReference>